<sequence>MLYEIRVENGISDHLGCKVSDKPELFNYEFYAELFDLLLCYDVTAISIGGTLIAITTLGNEVVVFKKNRGFDKVGVARIYLKSREEIFRSISLDEKRGMLHSLSNKDKYSIYKINFTLEKMEASEIYSEVGVISFFLNESVGCVLLILRTGRCKVLSMDDETESRARIILTHERIIKNCKMSTIWYSAKIILWNIGHKLYMYDYNSDRLILNINLRNYITVDENVSMNKALVHLCEGNIYILVKNKVFLFNLLKDGQGDYMFNFKLIYKLDDVYSAIDVSNIDIKPLNLVYTCIMAILSSSKDQINIFIFDPFFRIIRHDIVHCKKHLLRDLRRYKYLSESDYVNLEHLQSVPRFLKYSGSQLLIHKNRNQSFLKMESIGIDELFISCMSKPVDHSLFLMNCDISKEMETCIMVKYVQRNSNSFELIDRAISNRSTELGSMEELDLYIDLFSYFDNFSGFIRYFKDSDSFLQLFSEIKDLQWHFNFLSMLYKRDVELFYYTINNLPVQKMIMELDWNHKTYFGLLYFMETNTSVDLKGFRYGDCNQGTSCNYQFQSSDDKKAVFYYLSYFQVLSWMKVSCEQTMVNCLHLTKNFPENDTVQDSILNYFGVYLTEFPGKVKKFVFENSSCVLNTDNKSIIGVIICNNIIGEYKHFYEYIKDRKNDCYLFLKTLLFYQSNYNDLNSVSISSDYQIKICSEELVDLMSVHLNHIIQIYLEFSTHQLLSFINTNSGLFSSLNWQYLSELDLSGNSGIGANSDKRYLVEIKSMAMFLLNNKPDALKLLLDNELVFSCLSLVLYLSSEDEALWRQLFEMISNTGNMKSENLNNLVYWYEYLVYNPTNKSPESFTLNILSRFAFPKNPLFFNIIRKDSFKNLNQKMDCCNFHNIPFNEKYLTPEIRRLLSDCMSTFNKETENCPPETNRIHEKYLKLQIELACANLDYINHEINRNIEECVETLPQASCINYNSDLCSLCNSKLFFLENRKLSNKVILNHCRHNYHYECYLKHVHINNKSHKFKAGVENNLSKNNIKCIICQYKTTINCQF</sequence>
<proteinExistence type="predicted"/>
<dbReference type="EMBL" id="JAPCXC010000073">
    <property type="protein sequence ID" value="KAJ1606654.1"/>
    <property type="molecule type" value="Genomic_DNA"/>
</dbReference>
<accession>A0A9D5DL88</accession>
<dbReference type="OrthoDB" id="338829at2759"/>
<name>A0A9D5DL88_9CRYT</name>
<comment type="caution">
    <text evidence="1">The sequence shown here is derived from an EMBL/GenBank/DDBJ whole genome shotgun (WGS) entry which is preliminary data.</text>
</comment>
<dbReference type="Proteomes" id="UP001067231">
    <property type="component" value="Unassembled WGS sequence"/>
</dbReference>
<evidence type="ECO:0000313" key="1">
    <source>
        <dbReference type="EMBL" id="KAJ1606654.1"/>
    </source>
</evidence>
<organism evidence="1">
    <name type="scientific">Cryptosporidium canis</name>
    <dbReference type="NCBI Taxonomy" id="195482"/>
    <lineage>
        <taxon>Eukaryota</taxon>
        <taxon>Sar</taxon>
        <taxon>Alveolata</taxon>
        <taxon>Apicomplexa</taxon>
        <taxon>Conoidasida</taxon>
        <taxon>Coccidia</taxon>
        <taxon>Eucoccidiorida</taxon>
        <taxon>Eimeriorina</taxon>
        <taxon>Cryptosporidiidae</taxon>
        <taxon>Cryptosporidium</taxon>
    </lineage>
</organism>
<dbReference type="AlphaFoldDB" id="A0A9D5DL88"/>
<reference evidence="1" key="1">
    <citation type="submission" date="2022-10" db="EMBL/GenBank/DDBJ databases">
        <title>Adaptive evolution leads to modifications in subtelomeric GC content in a zoonotic Cryptosporidium species.</title>
        <authorList>
            <person name="Li J."/>
            <person name="Feng Y."/>
            <person name="Xiao L."/>
        </authorList>
    </citation>
    <scope>NUCLEOTIDE SEQUENCE</scope>
    <source>
        <strain evidence="1">33844</strain>
    </source>
</reference>
<gene>
    <name evidence="1" type="ORF">OJ253_2651</name>
</gene>
<protein>
    <submittedName>
        <fullName evidence="1">RING finger domain-containing protein</fullName>
    </submittedName>
</protein>